<accession>A0ABV8ADK5</accession>
<evidence type="ECO:0000313" key="3">
    <source>
        <dbReference type="EMBL" id="MFC3862298.1"/>
    </source>
</evidence>
<feature type="region of interest" description="Disordered" evidence="1">
    <location>
        <begin position="253"/>
        <end position="299"/>
    </location>
</feature>
<evidence type="ECO:0000256" key="2">
    <source>
        <dbReference type="SAM" id="SignalP"/>
    </source>
</evidence>
<protein>
    <submittedName>
        <fullName evidence="3">Uncharacterized protein</fullName>
    </submittedName>
</protein>
<dbReference type="EMBL" id="JBHRZF010000186">
    <property type="protein sequence ID" value="MFC3862298.1"/>
    <property type="molecule type" value="Genomic_DNA"/>
</dbReference>
<name>A0ABV8ADK5_9DEIO</name>
<evidence type="ECO:0000256" key="1">
    <source>
        <dbReference type="SAM" id="MobiDB-lite"/>
    </source>
</evidence>
<organism evidence="3 4">
    <name type="scientific">Deinococcus antarcticus</name>
    <dbReference type="NCBI Taxonomy" id="1298767"/>
    <lineage>
        <taxon>Bacteria</taxon>
        <taxon>Thermotogati</taxon>
        <taxon>Deinococcota</taxon>
        <taxon>Deinococci</taxon>
        <taxon>Deinococcales</taxon>
        <taxon>Deinococcaceae</taxon>
        <taxon>Deinococcus</taxon>
    </lineage>
</organism>
<feature type="chain" id="PRO_5045416593" evidence="2">
    <location>
        <begin position="22"/>
        <end position="741"/>
    </location>
</feature>
<keyword evidence="4" id="KW-1185">Reference proteome</keyword>
<comment type="caution">
    <text evidence="3">The sequence shown here is derived from an EMBL/GenBank/DDBJ whole genome shotgun (WGS) entry which is preliminary data.</text>
</comment>
<evidence type="ECO:0000313" key="4">
    <source>
        <dbReference type="Proteomes" id="UP001595748"/>
    </source>
</evidence>
<gene>
    <name evidence="3" type="ORF">ACFOPQ_16170</name>
</gene>
<dbReference type="Proteomes" id="UP001595748">
    <property type="component" value="Unassembled WGS sequence"/>
</dbReference>
<reference evidence="4" key="1">
    <citation type="journal article" date="2019" name="Int. J. Syst. Evol. Microbiol.">
        <title>The Global Catalogue of Microorganisms (GCM) 10K type strain sequencing project: providing services to taxonomists for standard genome sequencing and annotation.</title>
        <authorList>
            <consortium name="The Broad Institute Genomics Platform"/>
            <consortium name="The Broad Institute Genome Sequencing Center for Infectious Disease"/>
            <person name="Wu L."/>
            <person name="Ma J."/>
        </authorList>
    </citation>
    <scope>NUCLEOTIDE SEQUENCE [LARGE SCALE GENOMIC DNA]</scope>
    <source>
        <strain evidence="4">CCTCC AB 2013263</strain>
    </source>
</reference>
<proteinExistence type="predicted"/>
<dbReference type="RefSeq" id="WP_380080040.1">
    <property type="nucleotide sequence ID" value="NZ_JBHRZF010000186.1"/>
</dbReference>
<feature type="signal peptide" evidence="2">
    <location>
        <begin position="1"/>
        <end position="21"/>
    </location>
</feature>
<keyword evidence="2" id="KW-0732">Signal</keyword>
<sequence>MKLNPKLLALMTALAAGVAHAAPPTTANPNGYTAAGVPITNTATATFTDPSGTNSTATSNTVSTTVLPLPSFDIVYASGKPDGSGAAATTTDSTSTGVANAASALTPDRQTNVIPGSTVTNAYYLVNNGNVALNVAVAPVVTGVPAANVTYTYVDNVTNAVIAPNPDGTIPLAYGQIIKVTQSIVVPSTAAAGTIIGASPSGSVASTATNGVPSGTLYEDQTVSGGTISTTPANGTDLQYQALQIYTPGITNSPVTPPGNIATPPGGPANTVPGYPGGTPTTTTPPPSGGTSPGTTPIAVNLAGDQQIAYPPADSNATPDVVVFTNTLTNTGPLNDIVTLAPTDANGVTWTKTGTGTYTSNTGVTVQYIDPATGLPTDTMSVPSGGTPVNYYTQVTYPDSNSTNNPTPITVVTAATSGNNPNNPPNLTTDIIYPPAATFGDTAAVPQAPGVVEDPSKAYGPNNTLAPPATTAPGSTASFPMSISNSGQYADTFTLTGYVVIPLSDGTTATVPVVYKDASGNTLTPTSTTTVNGVTVPVYTTAAIAANTTANFTANVTVPANAAFSGSGTAPTLQQTATGTFSTIVAKDTNDVLPIAAAGNVYVGKFTNTGTSSPAINTQAVTDDKGTIVSAAPTAAQVGNPAGYDGINATKYVPQVQYDYMIIGKNSYNSSITNFVLRDTLNSALEYQSAICAVYGPTGALVSTTNVSGIAVGTLGATVACPAVTLPSGAYETLQIFVKIK</sequence>